<dbReference type="PANTHER" id="PTHR31189:SF2">
    <property type="entry name" value="RMLC-LIKE CUPINS SUPERFAMILY PROTEIN"/>
    <property type="match status" value="1"/>
</dbReference>
<evidence type="ECO:0000313" key="4">
    <source>
        <dbReference type="EMBL" id="GAA1978690.1"/>
    </source>
</evidence>
<keyword evidence="2" id="KW-0732">Signal</keyword>
<dbReference type="InterPro" id="IPR006045">
    <property type="entry name" value="Cupin_1"/>
</dbReference>
<protein>
    <submittedName>
        <fullName evidence="4">Cupin domain-containing protein</fullName>
    </submittedName>
</protein>
<feature type="domain" description="Cupin type-1" evidence="3">
    <location>
        <begin position="51"/>
        <end position="202"/>
    </location>
</feature>
<dbReference type="InterPro" id="IPR019780">
    <property type="entry name" value="Germin_Mn-BS"/>
</dbReference>
<dbReference type="PROSITE" id="PS51318">
    <property type="entry name" value="TAT"/>
    <property type="match status" value="1"/>
</dbReference>
<dbReference type="PROSITE" id="PS00725">
    <property type="entry name" value="GERMIN"/>
    <property type="match status" value="1"/>
</dbReference>
<dbReference type="InterPro" id="IPR014710">
    <property type="entry name" value="RmlC-like_jellyroll"/>
</dbReference>
<evidence type="ECO:0000256" key="2">
    <source>
        <dbReference type="SAM" id="SignalP"/>
    </source>
</evidence>
<dbReference type="RefSeq" id="WP_344427293.1">
    <property type="nucleotide sequence ID" value="NZ_BAAANN010000030.1"/>
</dbReference>
<comment type="caution">
    <text evidence="4">The sequence shown here is derived from an EMBL/GenBank/DDBJ whole genome shotgun (WGS) entry which is preliminary data.</text>
</comment>
<dbReference type="InterPro" id="IPR011051">
    <property type="entry name" value="RmlC_Cupin_sf"/>
</dbReference>
<feature type="signal peptide" evidence="2">
    <location>
        <begin position="1"/>
        <end position="33"/>
    </location>
</feature>
<name>A0ABN2S203_9PSEU</name>
<dbReference type="SUPFAM" id="SSF51182">
    <property type="entry name" value="RmlC-like cupins"/>
    <property type="match status" value="1"/>
</dbReference>
<dbReference type="Pfam" id="PF00190">
    <property type="entry name" value="Cupin_1"/>
    <property type="match status" value="1"/>
</dbReference>
<sequence length="217" mass="22394">MTEISRRNALGTGAGVAAAIGLGGASAASPAAAAAPAAAGPPKPPGHAHVFPLSKTAPTTFDGGTLRGANEDTFPVLAGQNGSVYLVHLDVGGIREPHWHPNAWELNYIISGTAKWTILGTHADGSYHNDVFESGKGELVFAPTGFFHYFENASTTESLDVLVIFNTSTAEPNDDIGIVGTLNSLPRDVLGAVFGVPASAFGAIPQKIEPVVITKRK</sequence>
<feature type="region of interest" description="Disordered" evidence="1">
    <location>
        <begin position="35"/>
        <end position="54"/>
    </location>
</feature>
<dbReference type="SMART" id="SM00835">
    <property type="entry name" value="Cupin_1"/>
    <property type="match status" value="1"/>
</dbReference>
<dbReference type="CDD" id="cd20306">
    <property type="entry name" value="cupin_OxDC-like"/>
    <property type="match status" value="1"/>
</dbReference>
<evidence type="ECO:0000313" key="5">
    <source>
        <dbReference type="Proteomes" id="UP001501116"/>
    </source>
</evidence>
<dbReference type="PANTHER" id="PTHR31189">
    <property type="entry name" value="OS03G0336100 PROTEIN-RELATED"/>
    <property type="match status" value="1"/>
</dbReference>
<evidence type="ECO:0000259" key="3">
    <source>
        <dbReference type="SMART" id="SM00835"/>
    </source>
</evidence>
<reference evidence="4 5" key="1">
    <citation type="journal article" date="2019" name="Int. J. Syst. Evol. Microbiol.">
        <title>The Global Catalogue of Microorganisms (GCM) 10K type strain sequencing project: providing services to taxonomists for standard genome sequencing and annotation.</title>
        <authorList>
            <consortium name="The Broad Institute Genomics Platform"/>
            <consortium name="The Broad Institute Genome Sequencing Center for Infectious Disease"/>
            <person name="Wu L."/>
            <person name="Ma J."/>
        </authorList>
    </citation>
    <scope>NUCLEOTIDE SEQUENCE [LARGE SCALE GENOMIC DNA]</scope>
    <source>
        <strain evidence="4 5">JCM 14545</strain>
    </source>
</reference>
<accession>A0ABN2S203</accession>
<dbReference type="InterPro" id="IPR050253">
    <property type="entry name" value="Seed_Storage-Functional"/>
</dbReference>
<dbReference type="Gene3D" id="2.60.120.10">
    <property type="entry name" value="Jelly Rolls"/>
    <property type="match status" value="1"/>
</dbReference>
<dbReference type="Proteomes" id="UP001501116">
    <property type="component" value="Unassembled WGS sequence"/>
</dbReference>
<proteinExistence type="predicted"/>
<gene>
    <name evidence="4" type="ORF">GCM10009754_63540</name>
</gene>
<evidence type="ECO:0000256" key="1">
    <source>
        <dbReference type="SAM" id="MobiDB-lite"/>
    </source>
</evidence>
<feature type="chain" id="PRO_5046138260" evidence="2">
    <location>
        <begin position="34"/>
        <end position="217"/>
    </location>
</feature>
<dbReference type="EMBL" id="BAAANN010000030">
    <property type="protein sequence ID" value="GAA1978690.1"/>
    <property type="molecule type" value="Genomic_DNA"/>
</dbReference>
<keyword evidence="5" id="KW-1185">Reference proteome</keyword>
<dbReference type="InterPro" id="IPR006311">
    <property type="entry name" value="TAT_signal"/>
</dbReference>
<organism evidence="4 5">
    <name type="scientific">Amycolatopsis minnesotensis</name>
    <dbReference type="NCBI Taxonomy" id="337894"/>
    <lineage>
        <taxon>Bacteria</taxon>
        <taxon>Bacillati</taxon>
        <taxon>Actinomycetota</taxon>
        <taxon>Actinomycetes</taxon>
        <taxon>Pseudonocardiales</taxon>
        <taxon>Pseudonocardiaceae</taxon>
        <taxon>Amycolatopsis</taxon>
    </lineage>
</organism>